<evidence type="ECO:0000313" key="2">
    <source>
        <dbReference type="Proteomes" id="UP000789920"/>
    </source>
</evidence>
<evidence type="ECO:0000313" key="1">
    <source>
        <dbReference type="EMBL" id="CAG8682560.1"/>
    </source>
</evidence>
<reference evidence="1" key="1">
    <citation type="submission" date="2021-06" db="EMBL/GenBank/DDBJ databases">
        <authorList>
            <person name="Kallberg Y."/>
            <person name="Tangrot J."/>
            <person name="Rosling A."/>
        </authorList>
    </citation>
    <scope>NUCLEOTIDE SEQUENCE</scope>
    <source>
        <strain evidence="1">MA461A</strain>
    </source>
</reference>
<comment type="caution">
    <text evidence="1">The sequence shown here is derived from an EMBL/GenBank/DDBJ whole genome shotgun (WGS) entry which is preliminary data.</text>
</comment>
<accession>A0ACA9NYI2</accession>
<proteinExistence type="predicted"/>
<gene>
    <name evidence="1" type="ORF">RPERSI_LOCUS9184</name>
</gene>
<keyword evidence="2" id="KW-1185">Reference proteome</keyword>
<dbReference type="EMBL" id="CAJVQC010017147">
    <property type="protein sequence ID" value="CAG8682560.1"/>
    <property type="molecule type" value="Genomic_DNA"/>
</dbReference>
<organism evidence="1 2">
    <name type="scientific">Racocetra persica</name>
    <dbReference type="NCBI Taxonomy" id="160502"/>
    <lineage>
        <taxon>Eukaryota</taxon>
        <taxon>Fungi</taxon>
        <taxon>Fungi incertae sedis</taxon>
        <taxon>Mucoromycota</taxon>
        <taxon>Glomeromycotina</taxon>
        <taxon>Glomeromycetes</taxon>
        <taxon>Diversisporales</taxon>
        <taxon>Gigasporaceae</taxon>
        <taxon>Racocetra</taxon>
    </lineage>
</organism>
<name>A0ACA9NYI2_9GLOM</name>
<sequence>MNENKDLVTSLLPIKLCESNGPSASNNISYTIDFRHLSHFCVSNIFTPILQKSLNCDDEFFNIMEEFISTKIHELQLLEENKVDNKVESQPAIVNLFMTKYCGRPSKRFKSTLEQTANS</sequence>
<protein>
    <submittedName>
        <fullName evidence="1">22823_t:CDS:1</fullName>
    </submittedName>
</protein>
<dbReference type="Proteomes" id="UP000789920">
    <property type="component" value="Unassembled WGS sequence"/>
</dbReference>